<dbReference type="SUPFAM" id="SSF47473">
    <property type="entry name" value="EF-hand"/>
    <property type="match status" value="1"/>
</dbReference>
<dbReference type="EMBL" id="JARQWQ010000065">
    <property type="protein sequence ID" value="KAK2554987.1"/>
    <property type="molecule type" value="Genomic_DNA"/>
</dbReference>
<reference evidence="3" key="1">
    <citation type="journal article" date="2023" name="G3 (Bethesda)">
        <title>Whole genome assembly and annotation of the endangered Caribbean coral Acropora cervicornis.</title>
        <authorList>
            <person name="Selwyn J.D."/>
            <person name="Vollmer S.V."/>
        </authorList>
    </citation>
    <scope>NUCLEOTIDE SEQUENCE</scope>
    <source>
        <strain evidence="3">K2</strain>
    </source>
</reference>
<comment type="caution">
    <text evidence="3">The sequence shown here is derived from an EMBL/GenBank/DDBJ whole genome shotgun (WGS) entry which is preliminary data.</text>
</comment>
<feature type="domain" description="EF-hand" evidence="2">
    <location>
        <begin position="7"/>
        <end position="42"/>
    </location>
</feature>
<keyword evidence="4" id="KW-1185">Reference proteome</keyword>
<reference evidence="3" key="2">
    <citation type="journal article" date="2023" name="Science">
        <title>Genomic signatures of disease resistance in endangered staghorn corals.</title>
        <authorList>
            <person name="Vollmer S.V."/>
            <person name="Selwyn J.D."/>
            <person name="Despard B.A."/>
            <person name="Roesel C.L."/>
        </authorList>
    </citation>
    <scope>NUCLEOTIDE SEQUENCE</scope>
    <source>
        <strain evidence="3">K2</strain>
    </source>
</reference>
<dbReference type="PROSITE" id="PS50222">
    <property type="entry name" value="EF_HAND_2"/>
    <property type="match status" value="1"/>
</dbReference>
<proteinExistence type="predicted"/>
<dbReference type="SMART" id="SM00054">
    <property type="entry name" value="EFh"/>
    <property type="match status" value="3"/>
</dbReference>
<accession>A0AAD9UZ14</accession>
<dbReference type="InterPro" id="IPR050230">
    <property type="entry name" value="CALM/Myosin/TropC-like"/>
</dbReference>
<organism evidence="3 4">
    <name type="scientific">Acropora cervicornis</name>
    <name type="common">Staghorn coral</name>
    <dbReference type="NCBI Taxonomy" id="6130"/>
    <lineage>
        <taxon>Eukaryota</taxon>
        <taxon>Metazoa</taxon>
        <taxon>Cnidaria</taxon>
        <taxon>Anthozoa</taxon>
        <taxon>Hexacorallia</taxon>
        <taxon>Scleractinia</taxon>
        <taxon>Astrocoeniina</taxon>
        <taxon>Acroporidae</taxon>
        <taxon>Acropora</taxon>
    </lineage>
</organism>
<dbReference type="Proteomes" id="UP001249851">
    <property type="component" value="Unassembled WGS sequence"/>
</dbReference>
<dbReference type="CDD" id="cd00051">
    <property type="entry name" value="EFh"/>
    <property type="match status" value="1"/>
</dbReference>
<dbReference type="GO" id="GO:0016460">
    <property type="term" value="C:myosin II complex"/>
    <property type="evidence" value="ECO:0007669"/>
    <property type="project" value="TreeGrafter"/>
</dbReference>
<evidence type="ECO:0000313" key="4">
    <source>
        <dbReference type="Proteomes" id="UP001249851"/>
    </source>
</evidence>
<dbReference type="AlphaFoldDB" id="A0AAD9UZ14"/>
<keyword evidence="1" id="KW-0677">Repeat</keyword>
<sequence length="156" mass="17996">MEKLSGEEIKEYTEVFRFFGQDKNGRISTQQLRQAMQLVGLNPTDTQIQNLINEKEYDGDGFLRFSDFITTVEEYKKPGDKDDLIMAFRVFDPENKGYAEAEGIRKVFHGLKDIATEEIEGLLESANLQENRHIYFDGKICSLNYKKMGTIGYCEV</sequence>
<evidence type="ECO:0000256" key="1">
    <source>
        <dbReference type="ARBA" id="ARBA00022737"/>
    </source>
</evidence>
<dbReference type="InterPro" id="IPR011992">
    <property type="entry name" value="EF-hand-dom_pair"/>
</dbReference>
<dbReference type="PANTHER" id="PTHR23048">
    <property type="entry name" value="MYOSIN LIGHT CHAIN 1, 3"/>
    <property type="match status" value="1"/>
</dbReference>
<dbReference type="Pfam" id="PF13499">
    <property type="entry name" value="EF-hand_7"/>
    <property type="match status" value="1"/>
</dbReference>
<gene>
    <name evidence="3" type="ORF">P5673_023330</name>
</gene>
<name>A0AAD9UZ14_ACRCE</name>
<protein>
    <submittedName>
        <fullName evidence="3">Calmodulin</fullName>
    </submittedName>
</protein>
<dbReference type="Gene3D" id="1.10.238.10">
    <property type="entry name" value="EF-hand"/>
    <property type="match status" value="1"/>
</dbReference>
<dbReference type="GO" id="GO:0005509">
    <property type="term" value="F:calcium ion binding"/>
    <property type="evidence" value="ECO:0007669"/>
    <property type="project" value="InterPro"/>
</dbReference>
<dbReference type="PANTHER" id="PTHR23048:SF0">
    <property type="entry name" value="CALMODULIN LIKE 3"/>
    <property type="match status" value="1"/>
</dbReference>
<evidence type="ECO:0000259" key="2">
    <source>
        <dbReference type="PROSITE" id="PS50222"/>
    </source>
</evidence>
<dbReference type="InterPro" id="IPR002048">
    <property type="entry name" value="EF_hand_dom"/>
</dbReference>
<dbReference type="FunFam" id="1.10.238.10:FF:000001">
    <property type="entry name" value="Calmodulin 1"/>
    <property type="match status" value="1"/>
</dbReference>
<evidence type="ECO:0000313" key="3">
    <source>
        <dbReference type="EMBL" id="KAK2554987.1"/>
    </source>
</evidence>